<sequence length="464" mass="51234">MSFRSMLKVSFLMLLAMTLAATSAHARLDLFGQLLTSKNQPDPNYECQKIPFLLCGRICDSCTCDRRAPELAECTCSQWKPFAALQKSDEAHVQVIEKEKSAIQVQSSGTIPYAECIKTCDKCFCTLRWPPESNVCFCGDNKKSKKPVALVQEAKMSSSNVKSEIMPYSECQKNCKHVCACTLIWPPELSTCICGDYIKSSANEAAEELHKELDLVSKPVAKSVGGFIPYPECIEKCDECVICTKPYPIELALCYCGKKTDSDSKKPAIEYAEKLLTELAVAKPVAKSVGGFIPYPECIEKCDECVICTKNWPMEKVLCYCGKKTDSDSKKPTIEYAEKVLTELDIAKPVAKSVGGFIPYPECIEKCDECVICTFIYPIEAALCYCGKKTASNSKKPAIEYAEKLLTELAVAKPVAKSVGGFIPYPECIEKCDECTICTLIYPIEKALCYCGKKTEAEGRALPI</sequence>
<dbReference type="AlphaFoldDB" id="A0A2P6R821"/>
<keyword evidence="1" id="KW-0732">Signal</keyword>
<evidence type="ECO:0000313" key="3">
    <source>
        <dbReference type="Proteomes" id="UP000238479"/>
    </source>
</evidence>
<name>A0A2P6R821_ROSCH</name>
<gene>
    <name evidence="2" type="ORF">RchiOBHm_Chr3g0458901</name>
</gene>
<comment type="caution">
    <text evidence="2">The sequence shown here is derived from an EMBL/GenBank/DDBJ whole genome shotgun (WGS) entry which is preliminary data.</text>
</comment>
<evidence type="ECO:0000256" key="1">
    <source>
        <dbReference type="SAM" id="SignalP"/>
    </source>
</evidence>
<accession>A0A2P6R821</accession>
<feature type="chain" id="PRO_5015157784" evidence="1">
    <location>
        <begin position="27"/>
        <end position="464"/>
    </location>
</feature>
<dbReference type="Gramene" id="PRQ42552">
    <property type="protein sequence ID" value="PRQ42552"/>
    <property type="gene ID" value="RchiOBHm_Chr3g0458901"/>
</dbReference>
<dbReference type="EMBL" id="PDCK01000041">
    <property type="protein sequence ID" value="PRQ42552.1"/>
    <property type="molecule type" value="Genomic_DNA"/>
</dbReference>
<feature type="signal peptide" evidence="1">
    <location>
        <begin position="1"/>
        <end position="26"/>
    </location>
</feature>
<reference evidence="2 3" key="1">
    <citation type="journal article" date="2018" name="Nat. Genet.">
        <title>The Rosa genome provides new insights in the design of modern roses.</title>
        <authorList>
            <person name="Bendahmane M."/>
        </authorList>
    </citation>
    <scope>NUCLEOTIDE SEQUENCE [LARGE SCALE GENOMIC DNA]</scope>
    <source>
        <strain evidence="3">cv. Old Blush</strain>
    </source>
</reference>
<dbReference type="Proteomes" id="UP000238479">
    <property type="component" value="Chromosome 3"/>
</dbReference>
<keyword evidence="3" id="KW-1185">Reference proteome</keyword>
<proteinExistence type="predicted"/>
<organism evidence="2 3">
    <name type="scientific">Rosa chinensis</name>
    <name type="common">China rose</name>
    <dbReference type="NCBI Taxonomy" id="74649"/>
    <lineage>
        <taxon>Eukaryota</taxon>
        <taxon>Viridiplantae</taxon>
        <taxon>Streptophyta</taxon>
        <taxon>Embryophyta</taxon>
        <taxon>Tracheophyta</taxon>
        <taxon>Spermatophyta</taxon>
        <taxon>Magnoliopsida</taxon>
        <taxon>eudicotyledons</taxon>
        <taxon>Gunneridae</taxon>
        <taxon>Pentapetalae</taxon>
        <taxon>rosids</taxon>
        <taxon>fabids</taxon>
        <taxon>Rosales</taxon>
        <taxon>Rosaceae</taxon>
        <taxon>Rosoideae</taxon>
        <taxon>Rosoideae incertae sedis</taxon>
        <taxon>Rosa</taxon>
    </lineage>
</organism>
<protein>
    <submittedName>
        <fullName evidence="2">Uncharacterized protein</fullName>
    </submittedName>
</protein>
<evidence type="ECO:0000313" key="2">
    <source>
        <dbReference type="EMBL" id="PRQ42552.1"/>
    </source>
</evidence>